<gene>
    <name evidence="2" type="ORF">D5R81_10120</name>
</gene>
<reference evidence="2 3" key="1">
    <citation type="submission" date="2018-09" db="EMBL/GenBank/DDBJ databases">
        <title>Phylogeny of the Shewanellaceae, and recommendation for two new genera, Pseudoshewanella and Parashewanella.</title>
        <authorList>
            <person name="Wang G."/>
        </authorList>
    </citation>
    <scope>NUCLEOTIDE SEQUENCE [LARGE SCALE GENOMIC DNA]</scope>
    <source>
        <strain evidence="2 3">KCTC 22492</strain>
    </source>
</reference>
<keyword evidence="1" id="KW-0472">Membrane</keyword>
<name>A0A3A6TH16_9GAMM</name>
<dbReference type="AlphaFoldDB" id="A0A3A6TH16"/>
<proteinExistence type="predicted"/>
<organism evidence="2 3">
    <name type="scientific">Parashewanella spongiae</name>
    <dbReference type="NCBI Taxonomy" id="342950"/>
    <lineage>
        <taxon>Bacteria</taxon>
        <taxon>Pseudomonadati</taxon>
        <taxon>Pseudomonadota</taxon>
        <taxon>Gammaproteobacteria</taxon>
        <taxon>Alteromonadales</taxon>
        <taxon>Shewanellaceae</taxon>
        <taxon>Parashewanella</taxon>
    </lineage>
</organism>
<evidence type="ECO:0000256" key="1">
    <source>
        <dbReference type="SAM" id="Phobius"/>
    </source>
</evidence>
<keyword evidence="3" id="KW-1185">Reference proteome</keyword>
<comment type="caution">
    <text evidence="2">The sequence shown here is derived from an EMBL/GenBank/DDBJ whole genome shotgun (WGS) entry which is preliminary data.</text>
</comment>
<protein>
    <submittedName>
        <fullName evidence="2">Uncharacterized protein</fullName>
    </submittedName>
</protein>
<keyword evidence="1" id="KW-0812">Transmembrane</keyword>
<feature type="transmembrane region" description="Helical" evidence="1">
    <location>
        <begin position="25"/>
        <end position="42"/>
    </location>
</feature>
<dbReference type="Proteomes" id="UP000273022">
    <property type="component" value="Unassembled WGS sequence"/>
</dbReference>
<accession>A0A3A6TH16</accession>
<evidence type="ECO:0000313" key="3">
    <source>
        <dbReference type="Proteomes" id="UP000273022"/>
    </source>
</evidence>
<sequence>MRHSDKNNKNEIRAFMLSRVREPRLLRIVFLIIGLLTAAAYVHKVYFYHERDAYGLHQEHLKGLFDRATKRVHQLWLESGKTANFVMLDGKKVNIDPRFGYPSGISHAADDMQLIDCEYVLEQIMTRPPIMVYYFEPARGSHFAVQATDKSAGDAVDENDNILYKDMDGCVYYNTREIPLNERTGIPDPIPLMLSEGAEGIVYKPHVGRTFTFRPEDMSEYKIYKKKSTPELERLEATYSLELRAKLREQARKKLEDEKH</sequence>
<evidence type="ECO:0000313" key="2">
    <source>
        <dbReference type="EMBL" id="RJY15107.1"/>
    </source>
</evidence>
<keyword evidence="1" id="KW-1133">Transmembrane helix</keyword>
<dbReference type="EMBL" id="QYYH01000055">
    <property type="protein sequence ID" value="RJY15107.1"/>
    <property type="molecule type" value="Genomic_DNA"/>
</dbReference>